<keyword evidence="2" id="KW-0813">Transport</keyword>
<evidence type="ECO:0000256" key="4">
    <source>
        <dbReference type="ARBA" id="ARBA00022692"/>
    </source>
</evidence>
<feature type="transmembrane region" description="Helical" evidence="7">
    <location>
        <begin position="275"/>
        <end position="300"/>
    </location>
</feature>
<feature type="transmembrane region" description="Helical" evidence="7">
    <location>
        <begin position="206"/>
        <end position="225"/>
    </location>
</feature>
<dbReference type="PROSITE" id="PS50850">
    <property type="entry name" value="MFS"/>
    <property type="match status" value="1"/>
</dbReference>
<dbReference type="SUPFAM" id="SSF103473">
    <property type="entry name" value="MFS general substrate transporter"/>
    <property type="match status" value="1"/>
</dbReference>
<evidence type="ECO:0000256" key="7">
    <source>
        <dbReference type="SAM" id="Phobius"/>
    </source>
</evidence>
<keyword evidence="6 7" id="KW-0472">Membrane</keyword>
<dbReference type="Gene3D" id="1.20.1250.20">
    <property type="entry name" value="MFS general substrate transporter like domains"/>
    <property type="match status" value="1"/>
</dbReference>
<dbReference type="InterPro" id="IPR011701">
    <property type="entry name" value="MFS"/>
</dbReference>
<feature type="transmembrane region" description="Helical" evidence="7">
    <location>
        <begin position="21"/>
        <end position="42"/>
    </location>
</feature>
<keyword evidence="4 7" id="KW-0812">Transmembrane</keyword>
<evidence type="ECO:0000256" key="5">
    <source>
        <dbReference type="ARBA" id="ARBA00022989"/>
    </source>
</evidence>
<feature type="domain" description="Major facilitator superfamily (MFS) profile" evidence="8">
    <location>
        <begin position="20"/>
        <end position="504"/>
    </location>
</feature>
<feature type="transmembrane region" description="Helical" evidence="7">
    <location>
        <begin position="312"/>
        <end position="333"/>
    </location>
</feature>
<dbReference type="Pfam" id="PF07690">
    <property type="entry name" value="MFS_1"/>
    <property type="match status" value="1"/>
</dbReference>
<feature type="transmembrane region" description="Helical" evidence="7">
    <location>
        <begin position="148"/>
        <end position="167"/>
    </location>
</feature>
<organism evidence="9 10">
    <name type="scientific">Tsukamurella strandjordii</name>
    <dbReference type="NCBI Taxonomy" id="147577"/>
    <lineage>
        <taxon>Bacteria</taxon>
        <taxon>Bacillati</taxon>
        <taxon>Actinomycetota</taxon>
        <taxon>Actinomycetes</taxon>
        <taxon>Mycobacteriales</taxon>
        <taxon>Tsukamurellaceae</taxon>
        <taxon>Tsukamurella</taxon>
    </lineage>
</organism>
<dbReference type="PANTHER" id="PTHR42718">
    <property type="entry name" value="MAJOR FACILITATOR SUPERFAMILY MULTIDRUG TRANSPORTER MFSC"/>
    <property type="match status" value="1"/>
</dbReference>
<keyword evidence="3" id="KW-1003">Cell membrane</keyword>
<feature type="transmembrane region" description="Helical" evidence="7">
    <location>
        <begin position="173"/>
        <end position="194"/>
    </location>
</feature>
<keyword evidence="5 7" id="KW-1133">Transmembrane helix</keyword>
<feature type="transmembrane region" description="Helical" evidence="7">
    <location>
        <begin position="340"/>
        <end position="358"/>
    </location>
</feature>
<evidence type="ECO:0000256" key="1">
    <source>
        <dbReference type="ARBA" id="ARBA00004651"/>
    </source>
</evidence>
<evidence type="ECO:0000259" key="8">
    <source>
        <dbReference type="PROSITE" id="PS50850"/>
    </source>
</evidence>
<comment type="caution">
    <text evidence="9">The sequence shown here is derived from an EMBL/GenBank/DDBJ whole genome shotgun (WGS) entry which is preliminary data.</text>
</comment>
<accession>A0AA90SSN4</accession>
<dbReference type="RefSeq" id="WP_220657031.1">
    <property type="nucleotide sequence ID" value="NZ_CBCSFC010000015.1"/>
</dbReference>
<gene>
    <name evidence="9" type="ORF">Q7X28_19085</name>
</gene>
<dbReference type="PANTHER" id="PTHR42718:SF47">
    <property type="entry name" value="METHYL VIOLOGEN RESISTANCE PROTEIN SMVA"/>
    <property type="match status" value="1"/>
</dbReference>
<evidence type="ECO:0000313" key="10">
    <source>
        <dbReference type="Proteomes" id="UP001178281"/>
    </source>
</evidence>
<dbReference type="GO" id="GO:0022857">
    <property type="term" value="F:transmembrane transporter activity"/>
    <property type="evidence" value="ECO:0007669"/>
    <property type="project" value="InterPro"/>
</dbReference>
<protein>
    <submittedName>
        <fullName evidence="9">MFS transporter</fullName>
    </submittedName>
</protein>
<dbReference type="CDD" id="cd17321">
    <property type="entry name" value="MFS_MMR_MDR_like"/>
    <property type="match status" value="1"/>
</dbReference>
<feature type="transmembrane region" description="Helical" evidence="7">
    <location>
        <begin position="110"/>
        <end position="136"/>
    </location>
</feature>
<dbReference type="PRINTS" id="PR01036">
    <property type="entry name" value="TCRTETB"/>
</dbReference>
<feature type="transmembrane region" description="Helical" evidence="7">
    <location>
        <begin position="364"/>
        <end position="389"/>
    </location>
</feature>
<proteinExistence type="predicted"/>
<dbReference type="InterPro" id="IPR020846">
    <property type="entry name" value="MFS_dom"/>
</dbReference>
<feature type="transmembrane region" description="Helical" evidence="7">
    <location>
        <begin position="482"/>
        <end position="500"/>
    </location>
</feature>
<evidence type="ECO:0000256" key="2">
    <source>
        <dbReference type="ARBA" id="ARBA00022448"/>
    </source>
</evidence>
<sequence>MTQLTTDGPATMSFARRWAAAAVLSVSLLVITVDLTILNIAIPDLSADLRPTAAQQLWIIDAYSLVLAGLLVSTASLGDRFGRKRMLLLGYGVFGVASLLVLWAETPGQVIALRALLGVGGAMIMPTTLSLLRVIFTDPAERAKALGLWAAVSGIGAAVGPIAGGVLLENFSWRAAFLVNVPFMAVVLIAGLLILPESTVPSPGRWDYVGALLSITGMVALVWSIKRFAKDHTFASAPALLALLLAVIALSLFVYRSLHRPDPLLDVRLFERRQFTAAILAALGVMFAMAAALLLLAQWMQLVENYTPIETGVRLLPVAAAATIASIAAPWITRLLTARTVLAGGLALAGIGMVLIDASGELTYATLIAPLVLVGMGMGSMTVASAMIMSGTPEDKAGNAAALEETSYDLGNVLGVAVLGSVAAMLYTADADFAAIPGVDAATADAAGESLGAAMAIAREAQIPALAEHAATGFTASLQTTGLVGGVILLAVAAGVYLLTPKGTDITVQAH</sequence>
<evidence type="ECO:0000313" key="9">
    <source>
        <dbReference type="EMBL" id="MDP0400026.1"/>
    </source>
</evidence>
<keyword evidence="10" id="KW-1185">Reference proteome</keyword>
<dbReference type="InterPro" id="IPR036259">
    <property type="entry name" value="MFS_trans_sf"/>
</dbReference>
<reference evidence="9" key="1">
    <citation type="submission" date="2023-08" db="EMBL/GenBank/DDBJ databases">
        <title>The draft genome of Tsukamurella strandjordii strain 050030.</title>
        <authorList>
            <person name="Zhao F."/>
            <person name="Feng Y."/>
            <person name="Zong Z."/>
        </authorList>
    </citation>
    <scope>NUCLEOTIDE SEQUENCE</scope>
    <source>
        <strain evidence="9">050030</strain>
    </source>
</reference>
<feature type="transmembrane region" description="Helical" evidence="7">
    <location>
        <begin position="54"/>
        <end position="74"/>
    </location>
</feature>
<dbReference type="GO" id="GO:0005886">
    <property type="term" value="C:plasma membrane"/>
    <property type="evidence" value="ECO:0007669"/>
    <property type="project" value="UniProtKB-SubCell"/>
</dbReference>
<feature type="transmembrane region" description="Helical" evidence="7">
    <location>
        <begin position="237"/>
        <end position="255"/>
    </location>
</feature>
<dbReference type="Proteomes" id="UP001178281">
    <property type="component" value="Unassembled WGS sequence"/>
</dbReference>
<dbReference type="AlphaFoldDB" id="A0AA90SSN4"/>
<name>A0AA90SSN4_9ACTN</name>
<evidence type="ECO:0000256" key="3">
    <source>
        <dbReference type="ARBA" id="ARBA00022475"/>
    </source>
</evidence>
<feature type="transmembrane region" description="Helical" evidence="7">
    <location>
        <begin position="410"/>
        <end position="429"/>
    </location>
</feature>
<feature type="transmembrane region" description="Helical" evidence="7">
    <location>
        <begin position="86"/>
        <end position="104"/>
    </location>
</feature>
<comment type="subcellular location">
    <subcellularLocation>
        <location evidence="1">Cell membrane</location>
        <topology evidence="1">Multi-pass membrane protein</topology>
    </subcellularLocation>
</comment>
<dbReference type="EMBL" id="JAUTIX010000008">
    <property type="protein sequence ID" value="MDP0400026.1"/>
    <property type="molecule type" value="Genomic_DNA"/>
</dbReference>
<evidence type="ECO:0000256" key="6">
    <source>
        <dbReference type="ARBA" id="ARBA00023136"/>
    </source>
</evidence>
<dbReference type="Gene3D" id="1.20.1720.10">
    <property type="entry name" value="Multidrug resistance protein D"/>
    <property type="match status" value="1"/>
</dbReference>